<dbReference type="SMART" id="SM00054">
    <property type="entry name" value="EFh"/>
    <property type="match status" value="2"/>
</dbReference>
<evidence type="ECO:0000259" key="3">
    <source>
        <dbReference type="PROSITE" id="PS50222"/>
    </source>
</evidence>
<keyword evidence="5" id="KW-1185">Reference proteome</keyword>
<protein>
    <recommendedName>
        <fullName evidence="3">EF-hand domain-containing protein</fullName>
    </recommendedName>
</protein>
<dbReference type="Gene3D" id="1.10.238.10">
    <property type="entry name" value="EF-hand"/>
    <property type="match status" value="1"/>
</dbReference>
<proteinExistence type="predicted"/>
<dbReference type="InterPro" id="IPR050145">
    <property type="entry name" value="Centrin_CML-like"/>
</dbReference>
<dbReference type="InterPro" id="IPR011992">
    <property type="entry name" value="EF-hand-dom_pair"/>
</dbReference>
<feature type="domain" description="EF-hand" evidence="3">
    <location>
        <begin position="174"/>
        <end position="199"/>
    </location>
</feature>
<evidence type="ECO:0000256" key="2">
    <source>
        <dbReference type="ARBA" id="ARBA00022837"/>
    </source>
</evidence>
<evidence type="ECO:0000313" key="4">
    <source>
        <dbReference type="EMBL" id="KAK8522014.1"/>
    </source>
</evidence>
<dbReference type="PANTHER" id="PTHR23050">
    <property type="entry name" value="CALCIUM BINDING PROTEIN"/>
    <property type="match status" value="1"/>
</dbReference>
<dbReference type="CDD" id="cd00051">
    <property type="entry name" value="EFh"/>
    <property type="match status" value="1"/>
</dbReference>
<name>A0ABR2CQJ2_9ROSI</name>
<evidence type="ECO:0000256" key="1">
    <source>
        <dbReference type="ARBA" id="ARBA00022737"/>
    </source>
</evidence>
<feature type="domain" description="EF-hand" evidence="3">
    <location>
        <begin position="204"/>
        <end position="237"/>
    </location>
</feature>
<comment type="caution">
    <text evidence="4">The sequence shown here is derived from an EMBL/GenBank/DDBJ whole genome shotgun (WGS) entry which is preliminary data.</text>
</comment>
<keyword evidence="2" id="KW-0106">Calcium</keyword>
<keyword evidence="1" id="KW-0677">Repeat</keyword>
<dbReference type="Pfam" id="PF13499">
    <property type="entry name" value="EF-hand_7"/>
    <property type="match status" value="1"/>
</dbReference>
<dbReference type="PROSITE" id="PS00018">
    <property type="entry name" value="EF_HAND_1"/>
    <property type="match status" value="2"/>
</dbReference>
<accession>A0ABR2CQJ2</accession>
<sequence length="237" mass="25743">MGSSLGRISQFSTRGSSENSSNMVISFAAAPPISFVSIGPSYFNSNDSACKVSSSRAQPQQIQIAHKVPQNGSTENIRAPPQQLQLVAELPQISSTEGIQQDVPELSAVKECIQEDLPFTEEEIPGLDADLPLAEAEILGSDVDSSRFILQNPDIADGSVVDNQRELDPGEKTKVMDTNGDGNISRLELRELLLLLCLGHEKSTTWKATEEMIREMDLNGDGDIDLEEFMHAVVVSE</sequence>
<gene>
    <name evidence="4" type="ORF">V6N12_066584</name>
</gene>
<dbReference type="EMBL" id="JBBPBM010000046">
    <property type="protein sequence ID" value="KAK8522014.1"/>
    <property type="molecule type" value="Genomic_DNA"/>
</dbReference>
<dbReference type="PROSITE" id="PS50222">
    <property type="entry name" value="EF_HAND_2"/>
    <property type="match status" value="2"/>
</dbReference>
<dbReference type="SUPFAM" id="SSF47473">
    <property type="entry name" value="EF-hand"/>
    <property type="match status" value="1"/>
</dbReference>
<evidence type="ECO:0000313" key="5">
    <source>
        <dbReference type="Proteomes" id="UP001472677"/>
    </source>
</evidence>
<organism evidence="4 5">
    <name type="scientific">Hibiscus sabdariffa</name>
    <name type="common">roselle</name>
    <dbReference type="NCBI Taxonomy" id="183260"/>
    <lineage>
        <taxon>Eukaryota</taxon>
        <taxon>Viridiplantae</taxon>
        <taxon>Streptophyta</taxon>
        <taxon>Embryophyta</taxon>
        <taxon>Tracheophyta</taxon>
        <taxon>Spermatophyta</taxon>
        <taxon>Magnoliopsida</taxon>
        <taxon>eudicotyledons</taxon>
        <taxon>Gunneridae</taxon>
        <taxon>Pentapetalae</taxon>
        <taxon>rosids</taxon>
        <taxon>malvids</taxon>
        <taxon>Malvales</taxon>
        <taxon>Malvaceae</taxon>
        <taxon>Malvoideae</taxon>
        <taxon>Hibiscus</taxon>
    </lineage>
</organism>
<dbReference type="Proteomes" id="UP001472677">
    <property type="component" value="Unassembled WGS sequence"/>
</dbReference>
<dbReference type="InterPro" id="IPR018247">
    <property type="entry name" value="EF_Hand_1_Ca_BS"/>
</dbReference>
<dbReference type="InterPro" id="IPR002048">
    <property type="entry name" value="EF_hand_dom"/>
</dbReference>
<reference evidence="4 5" key="1">
    <citation type="journal article" date="2024" name="G3 (Bethesda)">
        <title>Genome assembly of Hibiscus sabdariffa L. provides insights into metabolisms of medicinal natural products.</title>
        <authorList>
            <person name="Kim T."/>
        </authorList>
    </citation>
    <scope>NUCLEOTIDE SEQUENCE [LARGE SCALE GENOMIC DNA]</scope>
    <source>
        <strain evidence="4">TK-2024</strain>
        <tissue evidence="4">Old leaves</tissue>
    </source>
</reference>